<dbReference type="InterPro" id="IPR018062">
    <property type="entry name" value="HTH_AraC-typ_CS"/>
</dbReference>
<dbReference type="PROSITE" id="PS00041">
    <property type="entry name" value="HTH_ARAC_FAMILY_1"/>
    <property type="match status" value="1"/>
</dbReference>
<dbReference type="InterPro" id="IPR009057">
    <property type="entry name" value="Homeodomain-like_sf"/>
</dbReference>
<evidence type="ECO:0000256" key="2">
    <source>
        <dbReference type="ARBA" id="ARBA00023125"/>
    </source>
</evidence>
<dbReference type="SMART" id="SM00342">
    <property type="entry name" value="HTH_ARAC"/>
    <property type="match status" value="1"/>
</dbReference>
<evidence type="ECO:0000256" key="3">
    <source>
        <dbReference type="ARBA" id="ARBA00023163"/>
    </source>
</evidence>
<dbReference type="GO" id="GO:0003700">
    <property type="term" value="F:DNA-binding transcription factor activity"/>
    <property type="evidence" value="ECO:0007669"/>
    <property type="project" value="InterPro"/>
</dbReference>
<dbReference type="GO" id="GO:0043565">
    <property type="term" value="F:sequence-specific DNA binding"/>
    <property type="evidence" value="ECO:0007669"/>
    <property type="project" value="InterPro"/>
</dbReference>
<dbReference type="RefSeq" id="WP_165644651.1">
    <property type="nucleotide sequence ID" value="NZ_BSPM01000008.1"/>
</dbReference>
<gene>
    <name evidence="5" type="ORF">EDD54_1566</name>
</gene>
<dbReference type="InterPro" id="IPR010499">
    <property type="entry name" value="AraC_E-bd"/>
</dbReference>
<comment type="caution">
    <text evidence="5">The sequence shown here is derived from an EMBL/GenBank/DDBJ whole genome shotgun (WGS) entry which is preliminary data.</text>
</comment>
<dbReference type="InterPro" id="IPR020449">
    <property type="entry name" value="Tscrpt_reg_AraC-type_HTH"/>
</dbReference>
<dbReference type="InterPro" id="IPR018060">
    <property type="entry name" value="HTH_AraC"/>
</dbReference>
<sequence>MAKRTTRAEYVRRMTKVALYIDANLDGDLSLDRLADVACFSRFHFQRIYAALAGETVAETVQRLRLYRASGELARTDRPIEVVARRAGFGSKAAFTRAFRRRFGATPGALRAGSAFRQEQNDMTELDIRTIAPIRCAAVPHRGPYTEIGPKYGQLAAWAAAAGLSWERPRVLAIPYDDPKTVPAADLRAHACLAVDDTVVVTPPAEEVVIAGGRYAVFRHVGPYADLHRTYRRIFGEALPAAGLEPADRPSFEDYLNAPAVTPPAALLTDIYVPLP</sequence>
<dbReference type="InterPro" id="IPR029442">
    <property type="entry name" value="GyrI-like"/>
</dbReference>
<keyword evidence="6" id="KW-1185">Reference proteome</keyword>
<keyword evidence="3" id="KW-0804">Transcription</keyword>
<keyword evidence="2" id="KW-0238">DNA-binding</keyword>
<dbReference type="PROSITE" id="PS01124">
    <property type="entry name" value="HTH_ARAC_FAMILY_2"/>
    <property type="match status" value="1"/>
</dbReference>
<keyword evidence="1" id="KW-0805">Transcription regulation</keyword>
<dbReference type="SUPFAM" id="SSF46689">
    <property type="entry name" value="Homeodomain-like"/>
    <property type="match status" value="2"/>
</dbReference>
<accession>A0A4R6RNM4</accession>
<dbReference type="Pfam" id="PF12833">
    <property type="entry name" value="HTH_18"/>
    <property type="match status" value="1"/>
</dbReference>
<dbReference type="Gene3D" id="1.10.10.60">
    <property type="entry name" value="Homeodomain-like"/>
    <property type="match status" value="2"/>
</dbReference>
<reference evidence="5 6" key="1">
    <citation type="submission" date="2019-03" db="EMBL/GenBank/DDBJ databases">
        <title>Genomic Encyclopedia of Type Strains, Phase IV (KMG-IV): sequencing the most valuable type-strain genomes for metagenomic binning, comparative biology and taxonomic classification.</title>
        <authorList>
            <person name="Goeker M."/>
        </authorList>
    </citation>
    <scope>NUCLEOTIDE SEQUENCE [LARGE SCALE GENOMIC DNA]</scope>
    <source>
        <strain evidence="5 6">DSM 102969</strain>
    </source>
</reference>
<protein>
    <submittedName>
        <fullName evidence="5">AraC family transcriptional regulator</fullName>
    </submittedName>
</protein>
<proteinExistence type="predicted"/>
<organism evidence="5 6">
    <name type="scientific">Oharaeibacter diazotrophicus</name>
    <dbReference type="NCBI Taxonomy" id="1920512"/>
    <lineage>
        <taxon>Bacteria</taxon>
        <taxon>Pseudomonadati</taxon>
        <taxon>Pseudomonadota</taxon>
        <taxon>Alphaproteobacteria</taxon>
        <taxon>Hyphomicrobiales</taxon>
        <taxon>Pleomorphomonadaceae</taxon>
        <taxon>Oharaeibacter</taxon>
    </lineage>
</organism>
<dbReference type="Pfam" id="PF06445">
    <property type="entry name" value="GyrI-like"/>
    <property type="match status" value="1"/>
</dbReference>
<dbReference type="PRINTS" id="PR00032">
    <property type="entry name" value="HTHARAC"/>
</dbReference>
<name>A0A4R6RNM4_9HYPH</name>
<dbReference type="Proteomes" id="UP000294547">
    <property type="component" value="Unassembled WGS sequence"/>
</dbReference>
<evidence type="ECO:0000259" key="4">
    <source>
        <dbReference type="PROSITE" id="PS01124"/>
    </source>
</evidence>
<dbReference type="PANTHER" id="PTHR40055">
    <property type="entry name" value="TRANSCRIPTIONAL REGULATOR YGIV-RELATED"/>
    <property type="match status" value="1"/>
</dbReference>
<feature type="domain" description="HTH araC/xylS-type" evidence="4">
    <location>
        <begin position="15"/>
        <end position="113"/>
    </location>
</feature>
<dbReference type="InterPro" id="IPR011256">
    <property type="entry name" value="Reg_factor_effector_dom_sf"/>
</dbReference>
<dbReference type="SUPFAM" id="SSF55136">
    <property type="entry name" value="Probable bacterial effector-binding domain"/>
    <property type="match status" value="1"/>
</dbReference>
<evidence type="ECO:0000313" key="6">
    <source>
        <dbReference type="Proteomes" id="UP000294547"/>
    </source>
</evidence>
<evidence type="ECO:0000256" key="1">
    <source>
        <dbReference type="ARBA" id="ARBA00023015"/>
    </source>
</evidence>
<dbReference type="Gene3D" id="3.20.80.10">
    <property type="entry name" value="Regulatory factor, effector binding domain"/>
    <property type="match status" value="1"/>
</dbReference>
<dbReference type="EMBL" id="SNXY01000006">
    <property type="protein sequence ID" value="TDP87667.1"/>
    <property type="molecule type" value="Genomic_DNA"/>
</dbReference>
<dbReference type="AlphaFoldDB" id="A0A4R6RNM4"/>
<dbReference type="PANTHER" id="PTHR40055:SF1">
    <property type="entry name" value="TRANSCRIPTIONAL REGULATOR YGIV-RELATED"/>
    <property type="match status" value="1"/>
</dbReference>
<evidence type="ECO:0000313" key="5">
    <source>
        <dbReference type="EMBL" id="TDP87667.1"/>
    </source>
</evidence>
<dbReference type="InterPro" id="IPR050908">
    <property type="entry name" value="SmbC-like"/>
</dbReference>
<dbReference type="SMART" id="SM00871">
    <property type="entry name" value="AraC_E_bind"/>
    <property type="match status" value="1"/>
</dbReference>